<dbReference type="InParanoid" id="A0A1Y1XS94"/>
<dbReference type="Proteomes" id="UP000193498">
    <property type="component" value="Unassembled WGS sequence"/>
</dbReference>
<dbReference type="EMBL" id="MCFE01000514">
    <property type="protein sequence ID" value="ORX88632.1"/>
    <property type="molecule type" value="Genomic_DNA"/>
</dbReference>
<sequence length="267" mass="29726">MDSLSLERVITVGDRKLTDMYRSTRDLGISKEVVLKGFLRKARDISELQKQIPLNLSHSKYLNDTCTYENSLPRSPIGYVANTSTYNEIMFNMMNSYMYTANQPLETGSASYVNNPVSSMNPTISSMQGYSSISWPLEQTADFSFNSSTDGDFISDLSSATIPQTDIGANSIYSFEQNSYYNYSSVQPSTEGDGSTDTYLADKHELNDVESGSCESTPPFYSELSKALLLNESSEAQSSIGSDKRKRCYEEADIEAQIHQTKRLATV</sequence>
<evidence type="ECO:0000313" key="1">
    <source>
        <dbReference type="EMBL" id="ORX88632.1"/>
    </source>
</evidence>
<proteinExistence type="predicted"/>
<dbReference type="AlphaFoldDB" id="A0A1Y1XS94"/>
<name>A0A1Y1XS94_9FUNG</name>
<accession>A0A1Y1XS94</accession>
<gene>
    <name evidence="1" type="ORF">K493DRAFT_76772</name>
</gene>
<evidence type="ECO:0000313" key="2">
    <source>
        <dbReference type="Proteomes" id="UP000193498"/>
    </source>
</evidence>
<organism evidence="1 2">
    <name type="scientific">Basidiobolus meristosporus CBS 931.73</name>
    <dbReference type="NCBI Taxonomy" id="1314790"/>
    <lineage>
        <taxon>Eukaryota</taxon>
        <taxon>Fungi</taxon>
        <taxon>Fungi incertae sedis</taxon>
        <taxon>Zoopagomycota</taxon>
        <taxon>Entomophthoromycotina</taxon>
        <taxon>Basidiobolomycetes</taxon>
        <taxon>Basidiobolales</taxon>
        <taxon>Basidiobolaceae</taxon>
        <taxon>Basidiobolus</taxon>
    </lineage>
</organism>
<reference evidence="1 2" key="1">
    <citation type="submission" date="2016-07" db="EMBL/GenBank/DDBJ databases">
        <title>Pervasive Adenine N6-methylation of Active Genes in Fungi.</title>
        <authorList>
            <consortium name="DOE Joint Genome Institute"/>
            <person name="Mondo S.J."/>
            <person name="Dannebaum R.O."/>
            <person name="Kuo R.C."/>
            <person name="Labutti K."/>
            <person name="Haridas S."/>
            <person name="Kuo A."/>
            <person name="Salamov A."/>
            <person name="Ahrendt S.R."/>
            <person name="Lipzen A."/>
            <person name="Sullivan W."/>
            <person name="Andreopoulos W.B."/>
            <person name="Clum A."/>
            <person name="Lindquist E."/>
            <person name="Daum C."/>
            <person name="Ramamoorthy G.K."/>
            <person name="Gryganskyi A."/>
            <person name="Culley D."/>
            <person name="Magnuson J.K."/>
            <person name="James T.Y."/>
            <person name="O'Malley M.A."/>
            <person name="Stajich J.E."/>
            <person name="Spatafora J.W."/>
            <person name="Visel A."/>
            <person name="Grigoriev I.V."/>
        </authorList>
    </citation>
    <scope>NUCLEOTIDE SEQUENCE [LARGE SCALE GENOMIC DNA]</scope>
    <source>
        <strain evidence="1 2">CBS 931.73</strain>
    </source>
</reference>
<keyword evidence="2" id="KW-1185">Reference proteome</keyword>
<comment type="caution">
    <text evidence="1">The sequence shown here is derived from an EMBL/GenBank/DDBJ whole genome shotgun (WGS) entry which is preliminary data.</text>
</comment>
<protein>
    <submittedName>
        <fullName evidence="1">Uncharacterized protein</fullName>
    </submittedName>
</protein>